<feature type="region of interest" description="Disordered" evidence="5">
    <location>
        <begin position="613"/>
        <end position="645"/>
    </location>
</feature>
<dbReference type="Proteomes" id="UP001201980">
    <property type="component" value="Unassembled WGS sequence"/>
</dbReference>
<feature type="compositionally biased region" description="Low complexity" evidence="5">
    <location>
        <begin position="393"/>
        <end position="406"/>
    </location>
</feature>
<feature type="region of interest" description="Disordered" evidence="5">
    <location>
        <begin position="1"/>
        <end position="29"/>
    </location>
</feature>
<evidence type="ECO:0000256" key="5">
    <source>
        <dbReference type="SAM" id="MobiDB-lite"/>
    </source>
</evidence>
<protein>
    <recommendedName>
        <fullName evidence="6">PHD-type domain-containing protein</fullName>
    </recommendedName>
</protein>
<reference evidence="7" key="1">
    <citation type="submission" date="2022-07" db="EMBL/GenBank/DDBJ databases">
        <title>Draft genome sequence of Zalerion maritima ATCC 34329, a (micro)plastics degrading marine fungus.</title>
        <authorList>
            <person name="Paco A."/>
            <person name="Goncalves M.F.M."/>
            <person name="Rocha-Santos T.A.P."/>
            <person name="Alves A."/>
        </authorList>
    </citation>
    <scope>NUCLEOTIDE SEQUENCE</scope>
    <source>
        <strain evidence="7">ATCC 34329</strain>
    </source>
</reference>
<sequence>MYHHVLRSSPELGHLNERRETGPGDLLSTADAETGFCDSGLRNYDWLRFSGSGRSFFPLQLQCRTDNCTSFVVPNGQPPTPTSSTAFKSPVFETPKNHRGPFESSGGWTPRFAEESSVFSATPGNWRGNSGTFPDFEAATPSFSRPLSAAGERRQKGPQQGQKRRRDTSEFALEVASHVNHFSPNPNLPLPPVDPSRQLGSSPGLPSLPPNEAHCDPERPSKRPCIQIATPPLTDKRSRARRATPRIRTGVKMQNDESFNQADFTQPGMTNFDLFGYPMSAPAGAASFDSGRSYWDADTIGMGAMDMDFNVSADFFQATSPTHRQMGSFDWGQQHTADMFQQPSGTSAPPAPLSMVASGVSQSPIDGINTNQSQQRRIGGSQDNGTAKAGSNPATTAPAARTIRPLAPKPATMTSPDMATFPISTTSFTSRTQNEDPFGAPLLTRPHSSIDVAHFNAVSQPGSLEVPSSHQLAPPGGGLRRSVSTREMGTTKPRGREPLSSPVKPALQQSSSENKGKKPRHRASLPTLAPAIKSVTSSIPVPRSKPSMQQNRPKQNPNRPSGRISPSKHHHRRLPSGLSAIPESSPRGSRTDVKFVIDSRGRARVEPVIVNGEHVDYPRHNQQTRLGPDWDSSGDDLSDTDDEPIIIPSRTTSFALPDPIEVQPSASFHASQRSISERSTRSLASSSSDRRNSRQDGDSDTETVLNDPHPKVSGDATSELRKMMETRQKRPAQTARGNSRKPRPLSSSFGGSLMSPTSLTDSSTTPTPSAERHTAVRCVCGDATERDNEYMVQCESCEMWLHGKCLKINRHNHPRVYICAFCANTPNMRNGRLRVGPGQMGPPAPIPSPLAHKSFKSFR</sequence>
<feature type="compositionally biased region" description="Polar residues" evidence="5">
    <location>
        <begin position="546"/>
        <end position="559"/>
    </location>
</feature>
<feature type="compositionally biased region" description="Low complexity" evidence="5">
    <location>
        <begin position="755"/>
        <end position="769"/>
    </location>
</feature>
<feature type="region of interest" description="Disordered" evidence="5">
    <location>
        <begin position="665"/>
        <end position="773"/>
    </location>
</feature>
<proteinExistence type="predicted"/>
<evidence type="ECO:0000313" key="7">
    <source>
        <dbReference type="EMBL" id="KAJ2892089.1"/>
    </source>
</evidence>
<evidence type="ECO:0000256" key="1">
    <source>
        <dbReference type="ARBA" id="ARBA00022723"/>
    </source>
</evidence>
<feature type="region of interest" description="Disordered" evidence="5">
    <location>
        <begin position="121"/>
        <end position="242"/>
    </location>
</feature>
<evidence type="ECO:0000256" key="3">
    <source>
        <dbReference type="ARBA" id="ARBA00022833"/>
    </source>
</evidence>
<feature type="compositionally biased region" description="Basic and acidic residues" evidence="5">
    <location>
        <begin position="708"/>
        <end position="728"/>
    </location>
</feature>
<feature type="compositionally biased region" description="Polar residues" evidence="5">
    <location>
        <begin position="359"/>
        <end position="385"/>
    </location>
</feature>
<feature type="compositionally biased region" description="Acidic residues" evidence="5">
    <location>
        <begin position="632"/>
        <end position="644"/>
    </location>
</feature>
<dbReference type="SMART" id="SM00249">
    <property type="entry name" value="PHD"/>
    <property type="match status" value="1"/>
</dbReference>
<keyword evidence="3" id="KW-0862">Zinc</keyword>
<keyword evidence="8" id="KW-1185">Reference proteome</keyword>
<dbReference type="AlphaFoldDB" id="A0AAD5RFH9"/>
<dbReference type="InterPro" id="IPR019787">
    <property type="entry name" value="Znf_PHD-finger"/>
</dbReference>
<dbReference type="Gene3D" id="3.30.40.10">
    <property type="entry name" value="Zinc/RING finger domain, C3HC4 (zinc finger)"/>
    <property type="match status" value="1"/>
</dbReference>
<feature type="domain" description="PHD-type" evidence="6">
    <location>
        <begin position="775"/>
        <end position="825"/>
    </location>
</feature>
<dbReference type="InterPro" id="IPR001965">
    <property type="entry name" value="Znf_PHD"/>
</dbReference>
<feature type="compositionally biased region" description="Polar residues" evidence="5">
    <location>
        <begin position="121"/>
        <end position="132"/>
    </location>
</feature>
<comment type="caution">
    <text evidence="7">The sequence shown here is derived from an EMBL/GenBank/DDBJ whole genome shotgun (WGS) entry which is preliminary data.</text>
</comment>
<dbReference type="PROSITE" id="PS01359">
    <property type="entry name" value="ZF_PHD_1"/>
    <property type="match status" value="1"/>
</dbReference>
<dbReference type="InterPro" id="IPR013083">
    <property type="entry name" value="Znf_RING/FYVE/PHD"/>
</dbReference>
<keyword evidence="2 4" id="KW-0863">Zinc-finger</keyword>
<evidence type="ECO:0000259" key="6">
    <source>
        <dbReference type="PROSITE" id="PS50016"/>
    </source>
</evidence>
<organism evidence="7 8">
    <name type="scientific">Zalerion maritima</name>
    <dbReference type="NCBI Taxonomy" id="339359"/>
    <lineage>
        <taxon>Eukaryota</taxon>
        <taxon>Fungi</taxon>
        <taxon>Dikarya</taxon>
        <taxon>Ascomycota</taxon>
        <taxon>Pezizomycotina</taxon>
        <taxon>Sordariomycetes</taxon>
        <taxon>Lulworthiomycetidae</taxon>
        <taxon>Lulworthiales</taxon>
        <taxon>Lulworthiaceae</taxon>
        <taxon>Zalerion</taxon>
    </lineage>
</organism>
<feature type="region of interest" description="Disordered" evidence="5">
    <location>
        <begin position="339"/>
        <end position="419"/>
    </location>
</feature>
<gene>
    <name evidence="7" type="ORF">MKZ38_010274</name>
</gene>
<evidence type="ECO:0000256" key="4">
    <source>
        <dbReference type="PROSITE-ProRule" id="PRU00146"/>
    </source>
</evidence>
<feature type="compositionally biased region" description="Basic and acidic residues" evidence="5">
    <location>
        <begin position="688"/>
        <end position="697"/>
    </location>
</feature>
<dbReference type="GO" id="GO:0008270">
    <property type="term" value="F:zinc ion binding"/>
    <property type="evidence" value="ECO:0007669"/>
    <property type="project" value="UniProtKB-KW"/>
</dbReference>
<dbReference type="PROSITE" id="PS50016">
    <property type="entry name" value="ZF_PHD_2"/>
    <property type="match status" value="1"/>
</dbReference>
<dbReference type="EMBL" id="JAKWBI020000891">
    <property type="protein sequence ID" value="KAJ2892089.1"/>
    <property type="molecule type" value="Genomic_DNA"/>
</dbReference>
<dbReference type="SUPFAM" id="SSF57903">
    <property type="entry name" value="FYVE/PHD zinc finger"/>
    <property type="match status" value="1"/>
</dbReference>
<keyword evidence="1" id="KW-0479">Metal-binding</keyword>
<feature type="region of interest" description="Disordered" evidence="5">
    <location>
        <begin position="840"/>
        <end position="859"/>
    </location>
</feature>
<evidence type="ECO:0000256" key="2">
    <source>
        <dbReference type="ARBA" id="ARBA00022771"/>
    </source>
</evidence>
<feature type="region of interest" description="Disordered" evidence="5">
    <location>
        <begin position="461"/>
        <end position="595"/>
    </location>
</feature>
<dbReference type="Pfam" id="PF20826">
    <property type="entry name" value="PHD_5"/>
    <property type="match status" value="1"/>
</dbReference>
<name>A0AAD5RFH9_9PEZI</name>
<accession>A0AAD5RFH9</accession>
<dbReference type="InterPro" id="IPR011011">
    <property type="entry name" value="Znf_FYVE_PHD"/>
</dbReference>
<feature type="compositionally biased region" description="Polar residues" evidence="5">
    <location>
        <begin position="461"/>
        <end position="471"/>
    </location>
</feature>
<evidence type="ECO:0000313" key="8">
    <source>
        <dbReference type="Proteomes" id="UP001201980"/>
    </source>
</evidence>
<dbReference type="InterPro" id="IPR019786">
    <property type="entry name" value="Zinc_finger_PHD-type_CS"/>
</dbReference>